<name>A0ABY1KT73_9FLAO</name>
<dbReference type="Proteomes" id="UP000185728">
    <property type="component" value="Unassembled WGS sequence"/>
</dbReference>
<reference evidence="1 2" key="1">
    <citation type="submission" date="2017-01" db="EMBL/GenBank/DDBJ databases">
        <authorList>
            <person name="Varghese N."/>
            <person name="Submissions S."/>
        </authorList>
    </citation>
    <scope>NUCLEOTIDE SEQUENCE [LARGE SCALE GENOMIC DNA]</scope>
    <source>
        <strain evidence="1 2">DSM 2061</strain>
    </source>
</reference>
<protein>
    <submittedName>
        <fullName evidence="1">Uncharacterized protein</fullName>
    </submittedName>
</protein>
<gene>
    <name evidence="1" type="ORF">SAMN05421766_103749</name>
</gene>
<comment type="caution">
    <text evidence="1">The sequence shown here is derived from an EMBL/GenBank/DDBJ whole genome shotgun (WGS) entry which is preliminary data.</text>
</comment>
<evidence type="ECO:0000313" key="1">
    <source>
        <dbReference type="EMBL" id="SIS74232.1"/>
    </source>
</evidence>
<accession>A0ABY1KT73</accession>
<organism evidence="1 2">
    <name type="scientific">Zobellia uliginosa</name>
    <dbReference type="NCBI Taxonomy" id="143224"/>
    <lineage>
        <taxon>Bacteria</taxon>
        <taxon>Pseudomonadati</taxon>
        <taxon>Bacteroidota</taxon>
        <taxon>Flavobacteriia</taxon>
        <taxon>Flavobacteriales</taxon>
        <taxon>Flavobacteriaceae</taxon>
        <taxon>Zobellia</taxon>
    </lineage>
</organism>
<keyword evidence="2" id="KW-1185">Reference proteome</keyword>
<proteinExistence type="predicted"/>
<evidence type="ECO:0000313" key="2">
    <source>
        <dbReference type="Proteomes" id="UP000185728"/>
    </source>
</evidence>
<dbReference type="EMBL" id="FTOB01000003">
    <property type="protein sequence ID" value="SIS74232.1"/>
    <property type="molecule type" value="Genomic_DNA"/>
</dbReference>
<sequence>MTASVSNPLSFFANYKEVYNIHMVFLLNNSFKFVLNGDEKS</sequence>